<dbReference type="GO" id="GO:0009097">
    <property type="term" value="P:isoleucine biosynthetic process"/>
    <property type="evidence" value="ECO:0007669"/>
    <property type="project" value="TreeGrafter"/>
</dbReference>
<dbReference type="NCBIfam" id="TIGR01127">
    <property type="entry name" value="ilvA_1Cterm"/>
    <property type="match status" value="1"/>
</dbReference>
<evidence type="ECO:0000256" key="2">
    <source>
        <dbReference type="ARBA" id="ARBA00010869"/>
    </source>
</evidence>
<dbReference type="NCBIfam" id="NF005600">
    <property type="entry name" value="PRK07334.1"/>
    <property type="match status" value="1"/>
</dbReference>
<evidence type="ECO:0000256" key="3">
    <source>
        <dbReference type="ARBA" id="ARBA00022898"/>
    </source>
</evidence>
<accession>A0A512DHT5</accession>
<name>A0A512DHT5_9PROT</name>
<dbReference type="InterPro" id="IPR001926">
    <property type="entry name" value="TrpB-like_PALP"/>
</dbReference>
<dbReference type="PANTHER" id="PTHR48078:SF6">
    <property type="entry name" value="L-THREONINE DEHYDRATASE CATABOLIC TDCB"/>
    <property type="match status" value="1"/>
</dbReference>
<dbReference type="InterPro" id="IPR036052">
    <property type="entry name" value="TrpB-like_PALP_sf"/>
</dbReference>
<dbReference type="GO" id="GO:0030170">
    <property type="term" value="F:pyridoxal phosphate binding"/>
    <property type="evidence" value="ECO:0007669"/>
    <property type="project" value="UniProtKB-ARBA"/>
</dbReference>
<dbReference type="Proteomes" id="UP000321523">
    <property type="component" value="Unassembled WGS sequence"/>
</dbReference>
<dbReference type="InterPro" id="IPR045865">
    <property type="entry name" value="ACT-like_dom_sf"/>
</dbReference>
<dbReference type="FunFam" id="3.40.50.1100:FF:000005">
    <property type="entry name" value="Threonine dehydratase catabolic"/>
    <property type="match status" value="1"/>
</dbReference>
<dbReference type="OrthoDB" id="9811476at2"/>
<comment type="catalytic activity">
    <reaction evidence="5">
        <text>L-serine = pyruvate + NH4(+)</text>
        <dbReference type="Rhea" id="RHEA:19169"/>
        <dbReference type="ChEBI" id="CHEBI:15361"/>
        <dbReference type="ChEBI" id="CHEBI:28938"/>
        <dbReference type="ChEBI" id="CHEBI:33384"/>
        <dbReference type="EC" id="4.3.1.17"/>
    </reaction>
</comment>
<organism evidence="7 8">
    <name type="scientific">Skermanella aerolata</name>
    <dbReference type="NCBI Taxonomy" id="393310"/>
    <lineage>
        <taxon>Bacteria</taxon>
        <taxon>Pseudomonadati</taxon>
        <taxon>Pseudomonadota</taxon>
        <taxon>Alphaproteobacteria</taxon>
        <taxon>Rhodospirillales</taxon>
        <taxon>Azospirillaceae</taxon>
        <taxon>Skermanella</taxon>
    </lineage>
</organism>
<evidence type="ECO:0000256" key="5">
    <source>
        <dbReference type="ARBA" id="ARBA00049406"/>
    </source>
</evidence>
<dbReference type="PANTHER" id="PTHR48078">
    <property type="entry name" value="THREONINE DEHYDRATASE, MITOCHONDRIAL-RELATED"/>
    <property type="match status" value="1"/>
</dbReference>
<dbReference type="CDD" id="cd04886">
    <property type="entry name" value="ACT_ThrD-II-like"/>
    <property type="match status" value="1"/>
</dbReference>
<reference evidence="7 8" key="1">
    <citation type="submission" date="2019-07" db="EMBL/GenBank/DDBJ databases">
        <title>Whole genome shotgun sequence of Skermanella aerolata NBRC 106429.</title>
        <authorList>
            <person name="Hosoyama A."/>
            <person name="Uohara A."/>
            <person name="Ohji S."/>
            <person name="Ichikawa N."/>
        </authorList>
    </citation>
    <scope>NUCLEOTIDE SEQUENCE [LARGE SCALE GENOMIC DNA]</scope>
    <source>
        <strain evidence="7 8">NBRC 106429</strain>
    </source>
</reference>
<dbReference type="Gene3D" id="3.40.50.1100">
    <property type="match status" value="2"/>
</dbReference>
<sequence>MTIGLDDIRSAAAALAGDLTVTPTIPSPRLSEQTGCRIHLKLECLHHTGSFKERGALNKLKSLTPAEAAQGIIAMSAGNHAQGVAYHATRLGIPATIVMPAQTPFTKVERTESYGAKVVLHGETLSDAETFAHGIADRDGLTFVHPYDDPLIIAGQGTIALEMLDAVPDLDVLVVPVGGGGLIAGIATAAKAIKPDIEIVGVEAELYPSMKQTLAGTPVACAGATIAEGIAVKSPGHITREIIRVHVDDIVLVSEECLERAIDTLITEQKLVVEGAGAAGFAAILADQPRFRGRNVGTVLCGGNIDARILASILMRGLVRQRRMVRLRIALTDAPGALAKVAQFLGEAGGNIVEIYHRRLFHNVPVKMADIDVVMETRDHGHVDAILAKLHAAGYPAELMDDVS</sequence>
<evidence type="ECO:0000313" key="7">
    <source>
        <dbReference type="EMBL" id="GEO36023.1"/>
    </source>
</evidence>
<dbReference type="GO" id="GO:0004794">
    <property type="term" value="F:threonine deaminase activity"/>
    <property type="evidence" value="ECO:0007669"/>
    <property type="project" value="InterPro"/>
</dbReference>
<dbReference type="InterPro" id="IPR050147">
    <property type="entry name" value="Ser/Thr_Dehydratase"/>
</dbReference>
<dbReference type="InterPro" id="IPR002912">
    <property type="entry name" value="ACT_dom"/>
</dbReference>
<feature type="domain" description="ACT" evidence="6">
    <location>
        <begin position="326"/>
        <end position="404"/>
    </location>
</feature>
<dbReference type="SUPFAM" id="SSF55021">
    <property type="entry name" value="ACT-like"/>
    <property type="match status" value="1"/>
</dbReference>
<dbReference type="GO" id="GO:0003941">
    <property type="term" value="F:L-serine ammonia-lyase activity"/>
    <property type="evidence" value="ECO:0007669"/>
    <property type="project" value="UniProtKB-EC"/>
</dbReference>
<dbReference type="Pfam" id="PF01842">
    <property type="entry name" value="ACT"/>
    <property type="match status" value="1"/>
</dbReference>
<dbReference type="InterPro" id="IPR005789">
    <property type="entry name" value="Thr_deHydtase_catblc"/>
</dbReference>
<protein>
    <submittedName>
        <fullName evidence="7">Threonine ammonia-lyase</fullName>
    </submittedName>
</protein>
<keyword evidence="8" id="KW-1185">Reference proteome</keyword>
<dbReference type="GO" id="GO:0006567">
    <property type="term" value="P:L-threonine catabolic process"/>
    <property type="evidence" value="ECO:0007669"/>
    <property type="project" value="InterPro"/>
</dbReference>
<dbReference type="SUPFAM" id="SSF53686">
    <property type="entry name" value="Tryptophan synthase beta subunit-like PLP-dependent enzymes"/>
    <property type="match status" value="1"/>
</dbReference>
<keyword evidence="3" id="KW-0663">Pyridoxal phosphate</keyword>
<dbReference type="RefSeq" id="WP_044436761.1">
    <property type="nucleotide sequence ID" value="NZ_BJYZ01000001.1"/>
</dbReference>
<evidence type="ECO:0000313" key="8">
    <source>
        <dbReference type="Proteomes" id="UP000321523"/>
    </source>
</evidence>
<dbReference type="AlphaFoldDB" id="A0A512DHT5"/>
<dbReference type="Pfam" id="PF00291">
    <property type="entry name" value="PALP"/>
    <property type="match status" value="1"/>
</dbReference>
<comment type="caution">
    <text evidence="7">The sequence shown here is derived from an EMBL/GenBank/DDBJ whole genome shotgun (WGS) entry which is preliminary data.</text>
</comment>
<evidence type="ECO:0000259" key="6">
    <source>
        <dbReference type="PROSITE" id="PS51671"/>
    </source>
</evidence>
<keyword evidence="4 7" id="KW-0456">Lyase</keyword>
<dbReference type="CDD" id="cd01562">
    <property type="entry name" value="Thr-dehyd"/>
    <property type="match status" value="1"/>
</dbReference>
<gene>
    <name evidence="7" type="ORF">SAE02_01710</name>
</gene>
<dbReference type="PROSITE" id="PS51671">
    <property type="entry name" value="ACT"/>
    <property type="match status" value="1"/>
</dbReference>
<evidence type="ECO:0000256" key="4">
    <source>
        <dbReference type="ARBA" id="ARBA00023239"/>
    </source>
</evidence>
<dbReference type="EMBL" id="BJYZ01000001">
    <property type="protein sequence ID" value="GEO36023.1"/>
    <property type="molecule type" value="Genomic_DNA"/>
</dbReference>
<proteinExistence type="inferred from homology"/>
<dbReference type="GO" id="GO:0006565">
    <property type="term" value="P:L-serine catabolic process"/>
    <property type="evidence" value="ECO:0007669"/>
    <property type="project" value="TreeGrafter"/>
</dbReference>
<comment type="cofactor">
    <cofactor evidence="1">
        <name>pyridoxal 5'-phosphate</name>
        <dbReference type="ChEBI" id="CHEBI:597326"/>
    </cofactor>
</comment>
<dbReference type="FunFam" id="3.40.50.1100:FF:000007">
    <property type="entry name" value="L-threonine dehydratase catabolic TdcB"/>
    <property type="match status" value="1"/>
</dbReference>
<dbReference type="InterPro" id="IPR044561">
    <property type="entry name" value="ACT_ThrD-II-like"/>
</dbReference>
<evidence type="ECO:0000256" key="1">
    <source>
        <dbReference type="ARBA" id="ARBA00001933"/>
    </source>
</evidence>
<comment type="similarity">
    <text evidence="2">Belongs to the serine/threonine dehydratase family.</text>
</comment>